<feature type="domain" description="DUF4328" evidence="2">
    <location>
        <begin position="63"/>
        <end position="129"/>
    </location>
</feature>
<protein>
    <submittedName>
        <fullName evidence="3">Uncharacterized protein DUF4328</fullName>
    </submittedName>
</protein>
<evidence type="ECO:0000256" key="1">
    <source>
        <dbReference type="SAM" id="Phobius"/>
    </source>
</evidence>
<gene>
    <name evidence="3" type="ORF">EV193_101373</name>
</gene>
<dbReference type="InterPro" id="IPR025565">
    <property type="entry name" value="DUF4328"/>
</dbReference>
<sequence>MIKPVPAHSALTDRALPDLKPLGGLGDAATVLLGVATAAAGASVFGDWNAYQAVRFHLAGTVTLSDVDSADRLNAITGWISFGTIVVAAVVFVAWLLRARDIHRRRTRSLVIGACVCSVVNLCWAAWLLGQVPDETITVDTLHSIAVWSTIGLACTAAAAVLAMMIIKRITAWQEAALPRR</sequence>
<reference evidence="3 4" key="1">
    <citation type="submission" date="2019-02" db="EMBL/GenBank/DDBJ databases">
        <title>Genomic Encyclopedia of Type Strains, Phase IV (KMG-IV): sequencing the most valuable type-strain genomes for metagenomic binning, comparative biology and taxonomic classification.</title>
        <authorList>
            <person name="Goeker M."/>
        </authorList>
    </citation>
    <scope>NUCLEOTIDE SEQUENCE [LARGE SCALE GENOMIC DNA]</scope>
    <source>
        <strain evidence="3 4">DSM 101727</strain>
    </source>
</reference>
<proteinExistence type="predicted"/>
<organism evidence="3 4">
    <name type="scientific">Herbihabitans rhizosphaerae</name>
    <dbReference type="NCBI Taxonomy" id="1872711"/>
    <lineage>
        <taxon>Bacteria</taxon>
        <taxon>Bacillati</taxon>
        <taxon>Actinomycetota</taxon>
        <taxon>Actinomycetes</taxon>
        <taxon>Pseudonocardiales</taxon>
        <taxon>Pseudonocardiaceae</taxon>
        <taxon>Herbihabitans</taxon>
    </lineage>
</organism>
<keyword evidence="4" id="KW-1185">Reference proteome</keyword>
<keyword evidence="1" id="KW-0472">Membrane</keyword>
<keyword evidence="1" id="KW-1133">Transmembrane helix</keyword>
<feature type="transmembrane region" description="Helical" evidence="1">
    <location>
        <begin position="76"/>
        <end position="97"/>
    </location>
</feature>
<comment type="caution">
    <text evidence="3">The sequence shown here is derived from an EMBL/GenBank/DDBJ whole genome shotgun (WGS) entry which is preliminary data.</text>
</comment>
<dbReference type="Proteomes" id="UP000294257">
    <property type="component" value="Unassembled WGS sequence"/>
</dbReference>
<evidence type="ECO:0000313" key="3">
    <source>
        <dbReference type="EMBL" id="RZS44497.1"/>
    </source>
</evidence>
<dbReference type="AlphaFoldDB" id="A0A4Q7L5B7"/>
<evidence type="ECO:0000313" key="4">
    <source>
        <dbReference type="Proteomes" id="UP000294257"/>
    </source>
</evidence>
<feature type="transmembrane region" description="Helical" evidence="1">
    <location>
        <begin position="145"/>
        <end position="167"/>
    </location>
</feature>
<keyword evidence="1" id="KW-0812">Transmembrane</keyword>
<dbReference type="Pfam" id="PF14219">
    <property type="entry name" value="DUF4328"/>
    <property type="match status" value="1"/>
</dbReference>
<dbReference type="EMBL" id="SGWQ01000001">
    <property type="protein sequence ID" value="RZS44497.1"/>
    <property type="molecule type" value="Genomic_DNA"/>
</dbReference>
<name>A0A4Q7L5B7_9PSEU</name>
<feature type="transmembrane region" description="Helical" evidence="1">
    <location>
        <begin position="109"/>
        <end position="130"/>
    </location>
</feature>
<evidence type="ECO:0000259" key="2">
    <source>
        <dbReference type="Pfam" id="PF14219"/>
    </source>
</evidence>
<dbReference type="RefSeq" id="WP_165401178.1">
    <property type="nucleotide sequence ID" value="NZ_SGWQ01000001.1"/>
</dbReference>
<accession>A0A4Q7L5B7</accession>